<protein>
    <submittedName>
        <fullName evidence="2">Uncharacterized protein</fullName>
    </submittedName>
</protein>
<dbReference type="EMBL" id="JAYMYR010000008">
    <property type="protein sequence ID" value="KAK7347809.1"/>
    <property type="molecule type" value="Genomic_DNA"/>
</dbReference>
<keyword evidence="1" id="KW-0472">Membrane</keyword>
<gene>
    <name evidence="2" type="ORF">VNO80_22348</name>
</gene>
<sequence length="350" mass="40088">MRSLPSLFRACKQQWQLLHQKRKPCMDKLSCSFLYSCIACVVCKSYQIRNYCSFSSSQEKHSLAKHKQCRVIIILFDEMTMSEPPPPAPPTGLLMKRCKFIWRLLLLSNLALGAFLFASAKRRDSVEITRRTAQKSHKGKASVEVPPEPITSSIDLNYDDFFLPVTTPVQRQAPIPEELQREIFQWMLEEKRKLKPKNPVEKKQIDEEKAILKQFLRAKSLPKVLEKQASCQTEPNGSHVCMAAEQLVGDNCIFRPVYIKQRMLCKNIIELVAIMISNCIAATSVYSQSLMMHVLSAERIALLSGYTAKKNYIFLLVQAMEYSSSSRLSYCKFSKLTTQSPSNKSLQEMR</sequence>
<evidence type="ECO:0000256" key="1">
    <source>
        <dbReference type="SAM" id="Phobius"/>
    </source>
</evidence>
<comment type="caution">
    <text evidence="2">The sequence shown here is derived from an EMBL/GenBank/DDBJ whole genome shotgun (WGS) entry which is preliminary data.</text>
</comment>
<proteinExistence type="predicted"/>
<dbReference type="PANTHER" id="PTHR34364:SF10">
    <property type="entry name" value="PROTEIN, PUTATIVE-RELATED"/>
    <property type="match status" value="1"/>
</dbReference>
<dbReference type="AlphaFoldDB" id="A0AAN9QU67"/>
<reference evidence="2 3" key="1">
    <citation type="submission" date="2024-01" db="EMBL/GenBank/DDBJ databases">
        <title>The genomes of 5 underutilized Papilionoideae crops provide insights into root nodulation and disease resistanc.</title>
        <authorList>
            <person name="Jiang F."/>
        </authorList>
    </citation>
    <scope>NUCLEOTIDE SEQUENCE [LARGE SCALE GENOMIC DNA]</scope>
    <source>
        <strain evidence="2">JINMINGXINNONG_FW02</strain>
        <tissue evidence="2">Leaves</tissue>
    </source>
</reference>
<name>A0AAN9QU67_PHACN</name>
<keyword evidence="1" id="KW-0812">Transmembrane</keyword>
<feature type="transmembrane region" description="Helical" evidence="1">
    <location>
        <begin position="100"/>
        <end position="120"/>
    </location>
</feature>
<keyword evidence="1" id="KW-1133">Transmembrane helix</keyword>
<keyword evidence="3" id="KW-1185">Reference proteome</keyword>
<evidence type="ECO:0000313" key="3">
    <source>
        <dbReference type="Proteomes" id="UP001374584"/>
    </source>
</evidence>
<dbReference type="PANTHER" id="PTHR34364">
    <property type="entry name" value="WAS/WASL-INTERACTING FAMILY PROTEIN"/>
    <property type="match status" value="1"/>
</dbReference>
<feature type="transmembrane region" description="Helical" evidence="1">
    <location>
        <begin position="268"/>
        <end position="286"/>
    </location>
</feature>
<organism evidence="2 3">
    <name type="scientific">Phaseolus coccineus</name>
    <name type="common">Scarlet runner bean</name>
    <name type="synonym">Phaseolus multiflorus</name>
    <dbReference type="NCBI Taxonomy" id="3886"/>
    <lineage>
        <taxon>Eukaryota</taxon>
        <taxon>Viridiplantae</taxon>
        <taxon>Streptophyta</taxon>
        <taxon>Embryophyta</taxon>
        <taxon>Tracheophyta</taxon>
        <taxon>Spermatophyta</taxon>
        <taxon>Magnoliopsida</taxon>
        <taxon>eudicotyledons</taxon>
        <taxon>Gunneridae</taxon>
        <taxon>Pentapetalae</taxon>
        <taxon>rosids</taxon>
        <taxon>fabids</taxon>
        <taxon>Fabales</taxon>
        <taxon>Fabaceae</taxon>
        <taxon>Papilionoideae</taxon>
        <taxon>50 kb inversion clade</taxon>
        <taxon>NPAAA clade</taxon>
        <taxon>indigoferoid/millettioid clade</taxon>
        <taxon>Phaseoleae</taxon>
        <taxon>Phaseolus</taxon>
    </lineage>
</organism>
<evidence type="ECO:0000313" key="2">
    <source>
        <dbReference type="EMBL" id="KAK7347809.1"/>
    </source>
</evidence>
<dbReference type="Proteomes" id="UP001374584">
    <property type="component" value="Unassembled WGS sequence"/>
</dbReference>
<accession>A0AAN9QU67</accession>